<evidence type="ECO:0000313" key="3">
    <source>
        <dbReference type="Proteomes" id="UP000289437"/>
    </source>
</evidence>
<reference evidence="3" key="2">
    <citation type="submission" date="2019-02" db="EMBL/GenBank/DDBJ databases">
        <title>Granulicella sibirica sp. nov., a psychrotolerant acidobacterium isolated from an organic soil layer in forested tundra, West Siberia.</title>
        <authorList>
            <person name="Oshkin I.Y."/>
            <person name="Kulichevskaya I.S."/>
            <person name="Rijpstra W.I.C."/>
            <person name="Sinninghe Damste J.S."/>
            <person name="Rakitin A.L."/>
            <person name="Ravin N.V."/>
            <person name="Dedysh S.N."/>
        </authorList>
    </citation>
    <scope>NUCLEOTIDE SEQUENCE [LARGE SCALE GENOMIC DNA]</scope>
    <source>
        <strain evidence="3">AF10</strain>
    </source>
</reference>
<feature type="compositionally biased region" description="Polar residues" evidence="1">
    <location>
        <begin position="1"/>
        <end position="10"/>
    </location>
</feature>
<sequence>MTAQEQQLLQGLTDRISKTPLDEKDPEAEQYLQQTLGRNPDALYILAQTVLVQQYALDNAQKQLADLKTQLEDTRTQLDEAQQQAQRAVQQQVPQPKHTSFLGNLLGMKDDDALPPPPQTQYAPVQQGPRPGSFASNQQQYSAPPPPPYAQPQYAPQYGAPQYAPPQYGAPQYGAPQYAPPSQGGSFLRSAATTAAGVAAGAIAFEGIESLVHGFEHNGGQSMGSFGGNPSPREEIINNYYGDSSPSEHHSDHLSPDIEDRRNDTRQFADSGASNNTPVQDDDNNDFSDNTPAQDDDNNDFADTSSNDDYSGNDDDNNDFNS</sequence>
<protein>
    <submittedName>
        <fullName evidence="2">Putative transmembrane protein</fullName>
    </submittedName>
</protein>
<feature type="region of interest" description="Disordered" evidence="1">
    <location>
        <begin position="222"/>
        <end position="322"/>
    </location>
</feature>
<reference evidence="2 3" key="1">
    <citation type="submission" date="2018-11" db="EMBL/GenBank/DDBJ databases">
        <authorList>
            <person name="Mardanov A.V."/>
            <person name="Ravin N.V."/>
            <person name="Dedysh S.N."/>
        </authorList>
    </citation>
    <scope>NUCLEOTIDE SEQUENCE [LARGE SCALE GENOMIC DNA]</scope>
    <source>
        <strain evidence="2 3">AF10</strain>
    </source>
</reference>
<feature type="compositionally biased region" description="Acidic residues" evidence="1">
    <location>
        <begin position="311"/>
        <end position="322"/>
    </location>
</feature>
<feature type="compositionally biased region" description="Low complexity" evidence="1">
    <location>
        <begin position="81"/>
        <end position="96"/>
    </location>
</feature>
<keyword evidence="2" id="KW-0812">Transmembrane</keyword>
<organism evidence="2 3">
    <name type="scientific">Granulicella sibirica</name>
    <dbReference type="NCBI Taxonomy" id="2479048"/>
    <lineage>
        <taxon>Bacteria</taxon>
        <taxon>Pseudomonadati</taxon>
        <taxon>Acidobacteriota</taxon>
        <taxon>Terriglobia</taxon>
        <taxon>Terriglobales</taxon>
        <taxon>Acidobacteriaceae</taxon>
        <taxon>Granulicella</taxon>
    </lineage>
</organism>
<keyword evidence="2" id="KW-0472">Membrane</keyword>
<dbReference type="Pfam" id="PF09849">
    <property type="entry name" value="DUF2076"/>
    <property type="match status" value="1"/>
</dbReference>
<proteinExistence type="predicted"/>
<evidence type="ECO:0000313" key="2">
    <source>
        <dbReference type="EMBL" id="RXH56414.1"/>
    </source>
</evidence>
<gene>
    <name evidence="2" type="ORF">GRAN_3271</name>
</gene>
<dbReference type="Proteomes" id="UP000289437">
    <property type="component" value="Unassembled WGS sequence"/>
</dbReference>
<accession>A0A4V1L5N8</accession>
<feature type="compositionally biased region" description="Polar residues" evidence="1">
    <location>
        <begin position="268"/>
        <end position="279"/>
    </location>
</feature>
<dbReference type="InterPro" id="IPR018648">
    <property type="entry name" value="DUF2076"/>
</dbReference>
<feature type="compositionally biased region" description="Basic and acidic residues" evidence="1">
    <location>
        <begin position="246"/>
        <end position="267"/>
    </location>
</feature>
<dbReference type="AlphaFoldDB" id="A0A4V1L5N8"/>
<dbReference type="RefSeq" id="WP_128913876.1">
    <property type="nucleotide sequence ID" value="NZ_RDSM01000002.1"/>
</dbReference>
<feature type="region of interest" description="Disordered" evidence="1">
    <location>
        <begin position="78"/>
        <end position="183"/>
    </location>
</feature>
<name>A0A4V1L5N8_9BACT</name>
<dbReference type="OrthoDB" id="122910at2"/>
<feature type="compositionally biased region" description="Low complexity" evidence="1">
    <location>
        <begin position="151"/>
        <end position="183"/>
    </location>
</feature>
<evidence type="ECO:0000256" key="1">
    <source>
        <dbReference type="SAM" id="MobiDB-lite"/>
    </source>
</evidence>
<dbReference type="EMBL" id="RDSM01000002">
    <property type="protein sequence ID" value="RXH56414.1"/>
    <property type="molecule type" value="Genomic_DNA"/>
</dbReference>
<feature type="region of interest" description="Disordered" evidence="1">
    <location>
        <begin position="1"/>
        <end position="29"/>
    </location>
</feature>
<comment type="caution">
    <text evidence="2">The sequence shown here is derived from an EMBL/GenBank/DDBJ whole genome shotgun (WGS) entry which is preliminary data.</text>
</comment>
<keyword evidence="3" id="KW-1185">Reference proteome</keyword>